<dbReference type="RefSeq" id="WP_204501044.1">
    <property type="nucleotide sequence ID" value="NZ_JAFBDR010000018.1"/>
</dbReference>
<keyword evidence="6" id="KW-1185">Reference proteome</keyword>
<dbReference type="Pfam" id="PF01381">
    <property type="entry name" value="HTH_3"/>
    <property type="match status" value="1"/>
</dbReference>
<organism evidence="5 6">
    <name type="scientific">Aquibacillus albus</name>
    <dbReference type="NCBI Taxonomy" id="1168171"/>
    <lineage>
        <taxon>Bacteria</taxon>
        <taxon>Bacillati</taxon>
        <taxon>Bacillota</taxon>
        <taxon>Bacilli</taxon>
        <taxon>Bacillales</taxon>
        <taxon>Bacillaceae</taxon>
        <taxon>Aquibacillus</taxon>
    </lineage>
</organism>
<evidence type="ECO:0000313" key="5">
    <source>
        <dbReference type="EMBL" id="MBM7572558.1"/>
    </source>
</evidence>
<dbReference type="InterPro" id="IPR010982">
    <property type="entry name" value="Lambda_DNA-bd_dom_sf"/>
</dbReference>
<protein>
    <submittedName>
        <fullName evidence="5">Transcriptional regulator with XRE-family HTH domain</fullName>
    </submittedName>
</protein>
<dbReference type="Proteomes" id="UP001296943">
    <property type="component" value="Unassembled WGS sequence"/>
</dbReference>
<dbReference type="CDD" id="cd00093">
    <property type="entry name" value="HTH_XRE"/>
    <property type="match status" value="1"/>
</dbReference>
<evidence type="ECO:0000313" key="6">
    <source>
        <dbReference type="Proteomes" id="UP001296943"/>
    </source>
</evidence>
<evidence type="ECO:0000256" key="3">
    <source>
        <dbReference type="ARBA" id="ARBA00023163"/>
    </source>
</evidence>
<dbReference type="Gene3D" id="1.10.260.40">
    <property type="entry name" value="lambda repressor-like DNA-binding domains"/>
    <property type="match status" value="1"/>
</dbReference>
<accession>A0ABS2N3D1</accession>
<keyword evidence="2" id="KW-0238">DNA-binding</keyword>
<proteinExistence type="predicted"/>
<name>A0ABS2N3D1_9BACI</name>
<dbReference type="InterPro" id="IPR050807">
    <property type="entry name" value="TransReg_Diox_bact_type"/>
</dbReference>
<sequence length="272" mass="32821">MKREWLIKLRKTKKLTQEQVARLSFIDRGYYSQIENGKRNPGPTIASNIAKVLGIDPMEFFQYMADFNSEDFQIKQTKFNVISFFRTINCGNILYLYNNMESYYKNFEYFISLGIDMDNHCIIIDSQEDIYRIQKRLEKQPFYRKRIHNLIFINKEEMYRHAPQDTIKYFQLIQSQFRHDALIFIWAPELQYQEHDWVSKVEKYLDTENVKLNAKKIVFVRAYNSSNISARVHLKMMRNYQYLMTDFEVVESPLYSASNQFLLPSLFIQEKM</sequence>
<dbReference type="InterPro" id="IPR001387">
    <property type="entry name" value="Cro/C1-type_HTH"/>
</dbReference>
<evidence type="ECO:0000259" key="4">
    <source>
        <dbReference type="PROSITE" id="PS50943"/>
    </source>
</evidence>
<evidence type="ECO:0000256" key="1">
    <source>
        <dbReference type="ARBA" id="ARBA00023015"/>
    </source>
</evidence>
<dbReference type="SMART" id="SM00530">
    <property type="entry name" value="HTH_XRE"/>
    <property type="match status" value="1"/>
</dbReference>
<keyword evidence="3" id="KW-0804">Transcription</keyword>
<keyword evidence="1" id="KW-0805">Transcription regulation</keyword>
<evidence type="ECO:0000256" key="2">
    <source>
        <dbReference type="ARBA" id="ARBA00023125"/>
    </source>
</evidence>
<reference evidence="5 6" key="1">
    <citation type="submission" date="2021-01" db="EMBL/GenBank/DDBJ databases">
        <title>Genomic Encyclopedia of Type Strains, Phase IV (KMG-IV): sequencing the most valuable type-strain genomes for metagenomic binning, comparative biology and taxonomic classification.</title>
        <authorList>
            <person name="Goeker M."/>
        </authorList>
    </citation>
    <scope>NUCLEOTIDE SEQUENCE [LARGE SCALE GENOMIC DNA]</scope>
    <source>
        <strain evidence="5 6">DSM 23711</strain>
    </source>
</reference>
<feature type="domain" description="HTH cro/C1-type" evidence="4">
    <location>
        <begin position="6"/>
        <end position="60"/>
    </location>
</feature>
<gene>
    <name evidence="5" type="ORF">JOC48_003086</name>
</gene>
<dbReference type="PANTHER" id="PTHR46797">
    <property type="entry name" value="HTH-TYPE TRANSCRIPTIONAL REGULATOR"/>
    <property type="match status" value="1"/>
</dbReference>
<dbReference type="EMBL" id="JAFBDR010000018">
    <property type="protein sequence ID" value="MBM7572558.1"/>
    <property type="molecule type" value="Genomic_DNA"/>
</dbReference>
<dbReference type="PANTHER" id="PTHR46797:SF23">
    <property type="entry name" value="HTH-TYPE TRANSCRIPTIONAL REGULATOR SUTR"/>
    <property type="match status" value="1"/>
</dbReference>
<dbReference type="PROSITE" id="PS50943">
    <property type="entry name" value="HTH_CROC1"/>
    <property type="match status" value="1"/>
</dbReference>
<dbReference type="SUPFAM" id="SSF47413">
    <property type="entry name" value="lambda repressor-like DNA-binding domains"/>
    <property type="match status" value="1"/>
</dbReference>
<comment type="caution">
    <text evidence="5">The sequence shown here is derived from an EMBL/GenBank/DDBJ whole genome shotgun (WGS) entry which is preliminary data.</text>
</comment>